<dbReference type="HOGENOM" id="CLU_010199_4_0_1"/>
<reference evidence="1" key="1">
    <citation type="journal article" date="2013" name="Nat. Commun.">
        <title>Whole-genome sequencing of Oryza brachyantha reveals mechanisms underlying Oryza genome evolution.</title>
        <authorList>
            <person name="Chen J."/>
            <person name="Huang Q."/>
            <person name="Gao D."/>
            <person name="Wang J."/>
            <person name="Lang Y."/>
            <person name="Liu T."/>
            <person name="Li B."/>
            <person name="Bai Z."/>
            <person name="Luis Goicoechea J."/>
            <person name="Liang C."/>
            <person name="Chen C."/>
            <person name="Zhang W."/>
            <person name="Sun S."/>
            <person name="Liao Y."/>
            <person name="Zhang X."/>
            <person name="Yang L."/>
            <person name="Song C."/>
            <person name="Wang M."/>
            <person name="Shi J."/>
            <person name="Liu G."/>
            <person name="Liu J."/>
            <person name="Zhou H."/>
            <person name="Zhou W."/>
            <person name="Yu Q."/>
            <person name="An N."/>
            <person name="Chen Y."/>
            <person name="Cai Q."/>
            <person name="Wang B."/>
            <person name="Liu B."/>
            <person name="Min J."/>
            <person name="Huang Y."/>
            <person name="Wu H."/>
            <person name="Li Z."/>
            <person name="Zhang Y."/>
            <person name="Yin Y."/>
            <person name="Song W."/>
            <person name="Jiang J."/>
            <person name="Jackson S.A."/>
            <person name="Wing R.A."/>
            <person name="Wang J."/>
            <person name="Chen M."/>
        </authorList>
    </citation>
    <scope>NUCLEOTIDE SEQUENCE [LARGE SCALE GENOMIC DNA]</scope>
    <source>
        <strain evidence="1">cv. IRGC 101232</strain>
    </source>
</reference>
<evidence type="ECO:0000313" key="2">
    <source>
        <dbReference type="Proteomes" id="UP000006038"/>
    </source>
</evidence>
<dbReference type="AlphaFoldDB" id="J3NC80"/>
<dbReference type="Proteomes" id="UP000006038">
    <property type="component" value="Chromosome 12"/>
</dbReference>
<proteinExistence type="predicted"/>
<organism evidence="1">
    <name type="scientific">Oryza brachyantha</name>
    <name type="common">malo sina</name>
    <dbReference type="NCBI Taxonomy" id="4533"/>
    <lineage>
        <taxon>Eukaryota</taxon>
        <taxon>Viridiplantae</taxon>
        <taxon>Streptophyta</taxon>
        <taxon>Embryophyta</taxon>
        <taxon>Tracheophyta</taxon>
        <taxon>Spermatophyta</taxon>
        <taxon>Magnoliopsida</taxon>
        <taxon>Liliopsida</taxon>
        <taxon>Poales</taxon>
        <taxon>Poaceae</taxon>
        <taxon>BOP clade</taxon>
        <taxon>Oryzoideae</taxon>
        <taxon>Oryzeae</taxon>
        <taxon>Oryzinae</taxon>
        <taxon>Oryza</taxon>
    </lineage>
</organism>
<accession>J3NC80</accession>
<sequence>MESDTKSLAIVLDPLDYDPQRYMEMLTNISFEHGFYKGIGGAIDGPDREFLVKTKWPSFQQPLGSILCGYYICEMLRVNERFITDYDNEYCNDIGRFFNDEGVLPEDKYKPLAWWVQDNN</sequence>
<dbReference type="EnsemblPlants" id="OB12G15880.1">
    <property type="protein sequence ID" value="OB12G15880.1"/>
    <property type="gene ID" value="OB12G15880"/>
</dbReference>
<name>J3NC80_ORYBR</name>
<dbReference type="Gramene" id="OB12G15880.1">
    <property type="protein sequence ID" value="OB12G15880.1"/>
    <property type="gene ID" value="OB12G15880"/>
</dbReference>
<reference evidence="1" key="2">
    <citation type="submission" date="2013-04" db="UniProtKB">
        <authorList>
            <consortium name="EnsemblPlants"/>
        </authorList>
    </citation>
    <scope>IDENTIFICATION</scope>
</reference>
<protein>
    <submittedName>
        <fullName evidence="1">Uncharacterized protein</fullName>
    </submittedName>
</protein>
<evidence type="ECO:0000313" key="1">
    <source>
        <dbReference type="EnsemblPlants" id="OB12G15880.1"/>
    </source>
</evidence>
<dbReference type="OMA" id="YICEMLR"/>
<keyword evidence="2" id="KW-1185">Reference proteome</keyword>